<keyword evidence="1" id="KW-0238">DNA-binding</keyword>
<proteinExistence type="predicted"/>
<feature type="domain" description="Cas12f1-like TNB" evidence="3">
    <location>
        <begin position="35"/>
        <end position="104"/>
    </location>
</feature>
<dbReference type="InterPro" id="IPR010095">
    <property type="entry name" value="Cas12f1-like_TNB"/>
</dbReference>
<organism evidence="4">
    <name type="scientific">mine drainage metagenome</name>
    <dbReference type="NCBI Taxonomy" id="410659"/>
    <lineage>
        <taxon>unclassified sequences</taxon>
        <taxon>metagenomes</taxon>
        <taxon>ecological metagenomes</taxon>
    </lineage>
</organism>
<dbReference type="EMBL" id="AUZZ01002938">
    <property type="protein sequence ID" value="EQD58378.1"/>
    <property type="molecule type" value="Genomic_DNA"/>
</dbReference>
<evidence type="ECO:0000256" key="1">
    <source>
        <dbReference type="ARBA" id="ARBA00023125"/>
    </source>
</evidence>
<reference evidence="4" key="1">
    <citation type="submission" date="2013-08" db="EMBL/GenBank/DDBJ databases">
        <authorList>
            <person name="Mendez C."/>
            <person name="Richter M."/>
            <person name="Ferrer M."/>
            <person name="Sanchez J."/>
        </authorList>
    </citation>
    <scope>NUCLEOTIDE SEQUENCE</scope>
</reference>
<dbReference type="GO" id="GO:0003677">
    <property type="term" value="F:DNA binding"/>
    <property type="evidence" value="ECO:0007669"/>
    <property type="project" value="UniProtKB-KW"/>
</dbReference>
<evidence type="ECO:0000313" key="4">
    <source>
        <dbReference type="EMBL" id="EQD58378.1"/>
    </source>
</evidence>
<dbReference type="AlphaFoldDB" id="T1APE2"/>
<evidence type="ECO:0000256" key="2">
    <source>
        <dbReference type="SAM" id="MobiDB-lite"/>
    </source>
</evidence>
<name>T1APE2_9ZZZZ</name>
<feature type="region of interest" description="Disordered" evidence="2">
    <location>
        <begin position="113"/>
        <end position="135"/>
    </location>
</feature>
<accession>T1APE2</accession>
<reference evidence="4" key="2">
    <citation type="journal article" date="2014" name="ISME J.">
        <title>Microbial stratification in low pH oxic and suboxic macroscopic growths along an acid mine drainage.</title>
        <authorList>
            <person name="Mendez-Garcia C."/>
            <person name="Mesa V."/>
            <person name="Sprenger R.R."/>
            <person name="Richter M."/>
            <person name="Diez M.S."/>
            <person name="Solano J."/>
            <person name="Bargiela R."/>
            <person name="Golyshina O.V."/>
            <person name="Manteca A."/>
            <person name="Ramos J.L."/>
            <person name="Gallego J.R."/>
            <person name="Llorente I."/>
            <person name="Martins Dos Santos V.A."/>
            <person name="Jensen O.N."/>
            <person name="Pelaez A.I."/>
            <person name="Sanchez J."/>
            <person name="Ferrer M."/>
        </authorList>
    </citation>
    <scope>NUCLEOTIDE SEQUENCE</scope>
</reference>
<dbReference type="NCBIfam" id="TIGR01766">
    <property type="entry name" value="IS200/IS605 family accessory protein TnpB-like domain"/>
    <property type="match status" value="1"/>
</dbReference>
<dbReference type="Pfam" id="PF07282">
    <property type="entry name" value="Cas12f1-like_TNB"/>
    <property type="match status" value="1"/>
</dbReference>
<evidence type="ECO:0000259" key="3">
    <source>
        <dbReference type="Pfam" id="PF07282"/>
    </source>
</evidence>
<sequence length="135" mass="15096">MLVNSGYTSSAVEKLNIQNMVKNHNLAQAIHNAAWGKTISFLSYKAESAGKKRYEVNPDNTTQECSSCHNIKRGKEKLTLKDRVYNCFVCGLVMDRDINASINILNRATLGQRGSHAQGENVRPQQEAVSRTENR</sequence>
<dbReference type="NCBIfam" id="NF040570">
    <property type="entry name" value="guided_TnpB"/>
    <property type="match status" value="1"/>
</dbReference>
<protein>
    <submittedName>
        <fullName evidence="4">Protein containing Transposase, IS605 OrfB</fullName>
    </submittedName>
</protein>
<comment type="caution">
    <text evidence="4">The sequence shown here is derived from an EMBL/GenBank/DDBJ whole genome shotgun (WGS) entry which is preliminary data.</text>
</comment>
<gene>
    <name evidence="4" type="ORF">B2A_04383</name>
</gene>